<evidence type="ECO:0000256" key="2">
    <source>
        <dbReference type="ARBA" id="ARBA00008335"/>
    </source>
</evidence>
<keyword evidence="5 6" id="KW-0472">Membrane</keyword>
<dbReference type="Gene3D" id="1.20.1250.20">
    <property type="entry name" value="MFS general substrate transporter like domains"/>
    <property type="match status" value="1"/>
</dbReference>
<evidence type="ECO:0000313" key="8">
    <source>
        <dbReference type="EMBL" id="KAF2797061.1"/>
    </source>
</evidence>
<feature type="transmembrane region" description="Helical" evidence="6">
    <location>
        <begin position="353"/>
        <end position="374"/>
    </location>
</feature>
<feature type="transmembrane region" description="Helical" evidence="6">
    <location>
        <begin position="269"/>
        <end position="293"/>
    </location>
</feature>
<keyword evidence="3 6" id="KW-0812">Transmembrane</keyword>
<feature type="transmembrane region" description="Helical" evidence="6">
    <location>
        <begin position="111"/>
        <end position="130"/>
    </location>
</feature>
<evidence type="ECO:0000256" key="6">
    <source>
        <dbReference type="SAM" id="Phobius"/>
    </source>
</evidence>
<evidence type="ECO:0000256" key="5">
    <source>
        <dbReference type="ARBA" id="ARBA00023136"/>
    </source>
</evidence>
<reference evidence="8" key="1">
    <citation type="journal article" date="2020" name="Stud. Mycol.">
        <title>101 Dothideomycetes genomes: a test case for predicting lifestyles and emergence of pathogens.</title>
        <authorList>
            <person name="Haridas S."/>
            <person name="Albert R."/>
            <person name="Binder M."/>
            <person name="Bloem J."/>
            <person name="Labutti K."/>
            <person name="Salamov A."/>
            <person name="Andreopoulos B."/>
            <person name="Baker S."/>
            <person name="Barry K."/>
            <person name="Bills G."/>
            <person name="Bluhm B."/>
            <person name="Cannon C."/>
            <person name="Castanera R."/>
            <person name="Culley D."/>
            <person name="Daum C."/>
            <person name="Ezra D."/>
            <person name="Gonzalez J."/>
            <person name="Henrissat B."/>
            <person name="Kuo A."/>
            <person name="Liang C."/>
            <person name="Lipzen A."/>
            <person name="Lutzoni F."/>
            <person name="Magnuson J."/>
            <person name="Mondo S."/>
            <person name="Nolan M."/>
            <person name="Ohm R."/>
            <person name="Pangilinan J."/>
            <person name="Park H.-J."/>
            <person name="Ramirez L."/>
            <person name="Alfaro M."/>
            <person name="Sun H."/>
            <person name="Tritt A."/>
            <person name="Yoshinaga Y."/>
            <person name="Zwiers L.-H."/>
            <person name="Turgeon B."/>
            <person name="Goodwin S."/>
            <person name="Spatafora J."/>
            <person name="Crous P."/>
            <person name="Grigoriev I."/>
        </authorList>
    </citation>
    <scope>NUCLEOTIDE SEQUENCE</scope>
    <source>
        <strain evidence="8">CBS 109.77</strain>
    </source>
</reference>
<proteinExistence type="inferred from homology"/>
<feature type="transmembrane region" description="Helical" evidence="6">
    <location>
        <begin position="42"/>
        <end position="67"/>
    </location>
</feature>
<dbReference type="Proteomes" id="UP000799757">
    <property type="component" value="Unassembled WGS sequence"/>
</dbReference>
<feature type="transmembrane region" description="Helical" evidence="6">
    <location>
        <begin position="413"/>
        <end position="433"/>
    </location>
</feature>
<keyword evidence="4 6" id="KW-1133">Transmembrane helix</keyword>
<feature type="transmembrane region" description="Helical" evidence="6">
    <location>
        <begin position="197"/>
        <end position="219"/>
    </location>
</feature>
<feature type="transmembrane region" description="Helical" evidence="6">
    <location>
        <begin position="313"/>
        <end position="332"/>
    </location>
</feature>
<sequence length="484" mass="53122">MNSALSPSGDTTDHEAPYSVWWDEPADQDPENPQNWSNGRKWGIITTLSVITFLTPLASAMFAPGIPEVMREFNTSNDMLATFVVSVFVLGFAFGPLLLAPLSELYGRTIIYHVCNVFFIIFLAGCAWANSMGMLIAFRFLSGFAGVAAVTCGSGSIADLMPPERRGGAMAIWSLGPLLGPVVGPVSAGFLVEAEGWRWVFWVIMIMSGTVTLVSFVVLRETYPPVLLERKAARLRKATGSDRYQSRLKPEGSRTECILKAIVRPARMFILSPIVMSMCIYIAILYGLLYVLFTTFTFVYQDIYNFSARGAGLSFISSGIGNLLGLATMGIFSDRIIRSRIAKGKEYVPEDRLSLYLTVPSALLLPLGLIMYGWTVENRVHWIAPMIGTGLVGFGMIGIVMSVQTYLIDSFPLHAASVTAANTVLRSLLGALLPLSGLEIYNKLGFGWGNTLFGILAFLLAPVLWVFSITGQRLRTNPKWQHDF</sequence>
<dbReference type="AlphaFoldDB" id="A0A6A6XKR3"/>
<dbReference type="PANTHER" id="PTHR23502:SF68">
    <property type="entry name" value="MULTIDRUG TRANSPORTER, PUTATIVE (AFU_ORTHOLOGUE AFUA_3G01120)-RELATED"/>
    <property type="match status" value="1"/>
</dbReference>
<dbReference type="InterPro" id="IPR020846">
    <property type="entry name" value="MFS_dom"/>
</dbReference>
<dbReference type="EMBL" id="MU001815">
    <property type="protein sequence ID" value="KAF2797061.1"/>
    <property type="molecule type" value="Genomic_DNA"/>
</dbReference>
<evidence type="ECO:0000313" key="9">
    <source>
        <dbReference type="Proteomes" id="UP000799757"/>
    </source>
</evidence>
<dbReference type="PANTHER" id="PTHR23502">
    <property type="entry name" value="MAJOR FACILITATOR SUPERFAMILY"/>
    <property type="match status" value="1"/>
</dbReference>
<feature type="transmembrane region" description="Helical" evidence="6">
    <location>
        <begin position="380"/>
        <end position="401"/>
    </location>
</feature>
<dbReference type="GO" id="GO:0016020">
    <property type="term" value="C:membrane"/>
    <property type="evidence" value="ECO:0007669"/>
    <property type="project" value="UniProtKB-SubCell"/>
</dbReference>
<dbReference type="InterPro" id="IPR036259">
    <property type="entry name" value="MFS_trans_sf"/>
</dbReference>
<dbReference type="OrthoDB" id="5296287at2759"/>
<dbReference type="CDD" id="cd17323">
    <property type="entry name" value="MFS_Tpo1_MDR_like"/>
    <property type="match status" value="1"/>
</dbReference>
<feature type="transmembrane region" description="Helical" evidence="6">
    <location>
        <begin position="170"/>
        <end position="191"/>
    </location>
</feature>
<evidence type="ECO:0000259" key="7">
    <source>
        <dbReference type="PROSITE" id="PS50850"/>
    </source>
</evidence>
<dbReference type="PROSITE" id="PS50850">
    <property type="entry name" value="MFS"/>
    <property type="match status" value="1"/>
</dbReference>
<feature type="transmembrane region" description="Helical" evidence="6">
    <location>
        <begin position="445"/>
        <end position="467"/>
    </location>
</feature>
<dbReference type="GO" id="GO:0022857">
    <property type="term" value="F:transmembrane transporter activity"/>
    <property type="evidence" value="ECO:0007669"/>
    <property type="project" value="InterPro"/>
</dbReference>
<name>A0A6A6XKR3_9PLEO</name>
<evidence type="ECO:0000256" key="3">
    <source>
        <dbReference type="ARBA" id="ARBA00022692"/>
    </source>
</evidence>
<accession>A0A6A6XKR3</accession>
<feature type="domain" description="Major facilitator superfamily (MFS) profile" evidence="7">
    <location>
        <begin position="44"/>
        <end position="474"/>
    </location>
</feature>
<evidence type="ECO:0000256" key="4">
    <source>
        <dbReference type="ARBA" id="ARBA00022989"/>
    </source>
</evidence>
<evidence type="ECO:0000256" key="1">
    <source>
        <dbReference type="ARBA" id="ARBA00004141"/>
    </source>
</evidence>
<dbReference type="SUPFAM" id="SSF103473">
    <property type="entry name" value="MFS general substrate transporter"/>
    <property type="match status" value="1"/>
</dbReference>
<dbReference type="Pfam" id="PF07690">
    <property type="entry name" value="MFS_1"/>
    <property type="match status" value="1"/>
</dbReference>
<dbReference type="FunFam" id="1.20.1250.20:FF:000011">
    <property type="entry name" value="MFS multidrug transporter, putative"/>
    <property type="match status" value="1"/>
</dbReference>
<organism evidence="8 9">
    <name type="scientific">Melanomma pulvis-pyrius CBS 109.77</name>
    <dbReference type="NCBI Taxonomy" id="1314802"/>
    <lineage>
        <taxon>Eukaryota</taxon>
        <taxon>Fungi</taxon>
        <taxon>Dikarya</taxon>
        <taxon>Ascomycota</taxon>
        <taxon>Pezizomycotina</taxon>
        <taxon>Dothideomycetes</taxon>
        <taxon>Pleosporomycetidae</taxon>
        <taxon>Pleosporales</taxon>
        <taxon>Melanommataceae</taxon>
        <taxon>Melanomma</taxon>
    </lineage>
</organism>
<feature type="transmembrane region" description="Helical" evidence="6">
    <location>
        <begin position="79"/>
        <end position="99"/>
    </location>
</feature>
<gene>
    <name evidence="8" type="ORF">K505DRAFT_236290</name>
</gene>
<feature type="transmembrane region" description="Helical" evidence="6">
    <location>
        <begin position="136"/>
        <end position="158"/>
    </location>
</feature>
<keyword evidence="9" id="KW-1185">Reference proteome</keyword>
<dbReference type="InterPro" id="IPR011701">
    <property type="entry name" value="MFS"/>
</dbReference>
<protein>
    <submittedName>
        <fullName evidence="8">MFS general substrate transporter</fullName>
    </submittedName>
</protein>
<comment type="subcellular location">
    <subcellularLocation>
        <location evidence="1">Membrane</location>
        <topology evidence="1">Multi-pass membrane protein</topology>
    </subcellularLocation>
</comment>
<comment type="similarity">
    <text evidence="2">Belongs to the major facilitator superfamily.</text>
</comment>